<dbReference type="InterPro" id="IPR046461">
    <property type="entry name" value="TerL_ATPase"/>
</dbReference>
<evidence type="ECO:0000313" key="3">
    <source>
        <dbReference type="EMBL" id="MBC5995475.1"/>
    </source>
</evidence>
<evidence type="ECO:0000259" key="2">
    <source>
        <dbReference type="Pfam" id="PF20441"/>
    </source>
</evidence>
<feature type="domain" description="Terminase large subunit-like endonuclease" evidence="2">
    <location>
        <begin position="265"/>
        <end position="545"/>
    </location>
</feature>
<sequence>MHEIPSYYKAYRYAKDVANGNILAGKYIIKSCKHFLEMVNNQDSKYYKKYFVDYEMIKKIDSIIKLTNFSTGEFAGKGCYEYISGFQWFILINLFCVFHRDNESKRRYEKACVFIARKNAKTWLVSMFMILGLLFEPNYAQLVAAANTREQAKILFSEIKKTLEVSPGLKKHFKITRDKIECKLNNNVLFPIAAEARNTDGMLVSIGCVDEYGAARDDSIYQSIQTSMLSTINRLIFTISTGYPYANNPMKEQIEYGKKILDELIEDDRFFLMCYELDEKDLWTDETNWIKSNPLQATSKLGMDFLKAECKMAIEMPSKATSFRTKNLNQWLDIKTGNSYIDSKDIKACSIENYDWNNKEIVVGIDLSISSDNTSVSILTKENGEYIAQSWCFVPGDLVEEKSKVEKVDYNRFIRDGSCFACGDRIIDYSFVENFVLELENKLGCRVRSVCYDKYNAISTIQKLSQEGLECVETPQNYFVLHPATKLLKESVLTNKFKFINNDLFVLNVSNAIEVTNPSGSLSMISKKSSKFKIDMLASLINCFTIIDDLPESSVYDTGGITWI</sequence>
<keyword evidence="4" id="KW-1185">Reference proteome</keyword>
<dbReference type="Gene3D" id="3.40.50.300">
    <property type="entry name" value="P-loop containing nucleotide triphosphate hydrolases"/>
    <property type="match status" value="1"/>
</dbReference>
<evidence type="ECO:0008006" key="5">
    <source>
        <dbReference type="Google" id="ProtNLM"/>
    </source>
</evidence>
<proteinExistence type="predicted"/>
<evidence type="ECO:0000259" key="1">
    <source>
        <dbReference type="Pfam" id="PF03354"/>
    </source>
</evidence>
<protein>
    <recommendedName>
        <fullName evidence="5">Terminase</fullName>
    </recommendedName>
</protein>
<dbReference type="InterPro" id="IPR046462">
    <property type="entry name" value="TerL_nuclease"/>
</dbReference>
<dbReference type="Proteomes" id="UP000609849">
    <property type="component" value="Unassembled WGS sequence"/>
</dbReference>
<dbReference type="InterPro" id="IPR027417">
    <property type="entry name" value="P-loop_NTPase"/>
</dbReference>
<dbReference type="PANTHER" id="PTHR41287">
    <property type="match status" value="1"/>
</dbReference>
<name>A0ABR7JKM7_9FIRM</name>
<organism evidence="3 4">
    <name type="scientific">Romboutsia faecis</name>
    <dbReference type="NCBI Taxonomy" id="2764597"/>
    <lineage>
        <taxon>Bacteria</taxon>
        <taxon>Bacillati</taxon>
        <taxon>Bacillota</taxon>
        <taxon>Clostridia</taxon>
        <taxon>Peptostreptococcales</taxon>
        <taxon>Peptostreptococcaceae</taxon>
        <taxon>Romboutsia</taxon>
    </lineage>
</organism>
<evidence type="ECO:0000313" key="4">
    <source>
        <dbReference type="Proteomes" id="UP000609849"/>
    </source>
</evidence>
<dbReference type="PANTHER" id="PTHR41287:SF1">
    <property type="entry name" value="PROTEIN YMFN"/>
    <property type="match status" value="1"/>
</dbReference>
<comment type="caution">
    <text evidence="3">The sequence shown here is derived from an EMBL/GenBank/DDBJ whole genome shotgun (WGS) entry which is preliminary data.</text>
</comment>
<feature type="domain" description="Terminase large subunit-like ATPase" evidence="1">
    <location>
        <begin position="86"/>
        <end position="258"/>
    </location>
</feature>
<dbReference type="Pfam" id="PF20441">
    <property type="entry name" value="TerL_nuclease"/>
    <property type="match status" value="1"/>
</dbReference>
<dbReference type="Pfam" id="PF03354">
    <property type="entry name" value="TerL_ATPase"/>
    <property type="match status" value="1"/>
</dbReference>
<dbReference type="EMBL" id="JACRWE010000001">
    <property type="protein sequence ID" value="MBC5995475.1"/>
    <property type="molecule type" value="Genomic_DNA"/>
</dbReference>
<accession>A0ABR7JKM7</accession>
<gene>
    <name evidence="3" type="ORF">H8923_01765</name>
</gene>
<dbReference type="RefSeq" id="WP_153925225.1">
    <property type="nucleotide sequence ID" value="NZ_JACRWE010000001.1"/>
</dbReference>
<reference evidence="3 4" key="1">
    <citation type="submission" date="2020-08" db="EMBL/GenBank/DDBJ databases">
        <authorList>
            <person name="Liu C."/>
            <person name="Sun Q."/>
        </authorList>
    </citation>
    <scope>NUCLEOTIDE SEQUENCE [LARGE SCALE GENOMIC DNA]</scope>
    <source>
        <strain evidence="3 4">NSJ-18</strain>
    </source>
</reference>
<dbReference type="InterPro" id="IPR005021">
    <property type="entry name" value="Terminase_largesu-like"/>
</dbReference>